<dbReference type="Pfam" id="PF09956">
    <property type="entry name" value="Phage_cement_2"/>
    <property type="match status" value="1"/>
</dbReference>
<dbReference type="Proteomes" id="UP001161294">
    <property type="component" value="Unassembled WGS sequence"/>
</dbReference>
<dbReference type="RefSeq" id="WP_279852794.1">
    <property type="nucleotide sequence ID" value="NZ_JAOCIA010000005.1"/>
</dbReference>
<organism evidence="1 2">
    <name type="scientific">Comamonas aquatica</name>
    <dbReference type="NCBI Taxonomy" id="225991"/>
    <lineage>
        <taxon>Bacteria</taxon>
        <taxon>Pseudomonadati</taxon>
        <taxon>Pseudomonadota</taxon>
        <taxon>Betaproteobacteria</taxon>
        <taxon>Burkholderiales</taxon>
        <taxon>Comamonadaceae</taxon>
        <taxon>Comamonas</taxon>
    </lineage>
</organism>
<reference evidence="1" key="1">
    <citation type="submission" date="2022-09" db="EMBL/GenBank/DDBJ databases">
        <title>Intensive care unit water sources are persistently colonized with multi-drug resistant bacteria and are the site of extensive horizontal gene transfer of antibiotic resistance genes.</title>
        <authorList>
            <person name="Diorio-Toth L."/>
        </authorList>
    </citation>
    <scope>NUCLEOTIDE SEQUENCE</scope>
    <source>
        <strain evidence="1">GD03686</strain>
    </source>
</reference>
<protein>
    <submittedName>
        <fullName evidence="1">DUF2190 family protein</fullName>
    </submittedName>
</protein>
<gene>
    <name evidence="1" type="ORF">N5J23_04780</name>
</gene>
<sequence>MKNYAQDGDIITIVPAVAVASGVGYLAGAALFGVATGNVAANAEGEFQTEGVVEIAKTSALAIAVGDRLYWDAANKCVNKTSAAQQCVGVAIAAAANPSPTVTMKLGAYLAAAA</sequence>
<dbReference type="EMBL" id="JAOCJW010000006">
    <property type="protein sequence ID" value="MDH2004868.1"/>
    <property type="molecule type" value="Genomic_DNA"/>
</dbReference>
<dbReference type="PIRSF" id="PIRSF030771">
    <property type="entry name" value="UCP030771"/>
    <property type="match status" value="1"/>
</dbReference>
<dbReference type="AlphaFoldDB" id="A0AA42W1I1"/>
<proteinExistence type="predicted"/>
<evidence type="ECO:0000313" key="1">
    <source>
        <dbReference type="EMBL" id="MDH2004868.1"/>
    </source>
</evidence>
<comment type="caution">
    <text evidence="1">The sequence shown here is derived from an EMBL/GenBank/DDBJ whole genome shotgun (WGS) entry which is preliminary data.</text>
</comment>
<name>A0AA42W1I1_9BURK</name>
<evidence type="ECO:0000313" key="2">
    <source>
        <dbReference type="Proteomes" id="UP001161294"/>
    </source>
</evidence>
<accession>A0AA42W1I1</accession>
<dbReference type="InterPro" id="IPR011231">
    <property type="entry name" value="Phage_VT1-Sakai_H0018"/>
</dbReference>